<dbReference type="AlphaFoldDB" id="A0AAN7C660"/>
<evidence type="ECO:0000256" key="2">
    <source>
        <dbReference type="SAM" id="Phobius"/>
    </source>
</evidence>
<gene>
    <name evidence="3" type="ORF">C8A03DRAFT_37030</name>
</gene>
<feature type="region of interest" description="Disordered" evidence="1">
    <location>
        <begin position="158"/>
        <end position="179"/>
    </location>
</feature>
<dbReference type="GO" id="GO:0003676">
    <property type="term" value="F:nucleic acid binding"/>
    <property type="evidence" value="ECO:0007669"/>
    <property type="project" value="InterPro"/>
</dbReference>
<accession>A0AAN7C660</accession>
<dbReference type="EMBL" id="MU860294">
    <property type="protein sequence ID" value="KAK4235133.1"/>
    <property type="molecule type" value="Genomic_DNA"/>
</dbReference>
<protein>
    <submittedName>
        <fullName evidence="3">Uncharacterized protein</fullName>
    </submittedName>
</protein>
<comment type="caution">
    <text evidence="3">The sequence shown here is derived from an EMBL/GenBank/DDBJ whole genome shotgun (WGS) entry which is preliminary data.</text>
</comment>
<feature type="transmembrane region" description="Helical" evidence="2">
    <location>
        <begin position="21"/>
        <end position="39"/>
    </location>
</feature>
<evidence type="ECO:0000313" key="3">
    <source>
        <dbReference type="EMBL" id="KAK4235133.1"/>
    </source>
</evidence>
<evidence type="ECO:0000313" key="4">
    <source>
        <dbReference type="Proteomes" id="UP001303760"/>
    </source>
</evidence>
<evidence type="ECO:0000256" key="1">
    <source>
        <dbReference type="SAM" id="MobiDB-lite"/>
    </source>
</evidence>
<keyword evidence="2" id="KW-0812">Transmembrane</keyword>
<dbReference type="Gene3D" id="3.30.420.10">
    <property type="entry name" value="Ribonuclease H-like superfamily/Ribonuclease H"/>
    <property type="match status" value="1"/>
</dbReference>
<feature type="compositionally biased region" description="Basic and acidic residues" evidence="1">
    <location>
        <begin position="489"/>
        <end position="516"/>
    </location>
</feature>
<sequence>MDIRREIVKDRRKMLKERLKLTMLLNIPTKFAIIASHFATEAVDAIPWGNNDPKEAPKELERLTHVDIYKLTEKHYVRRWTEERKQHNDRTCARMWRPNKRTRDKMEKGLSVDSLVDLYNTLYPDKWASKSKGKSSDGADRRREVLVPSLVTFVSRGDAAASGDGPATEIKYLGPGERDKQDSASFYQNLTDSFSCERVIAPCLENGVSGWYVNDPADEGNLMRRRFVGKFADGRLREGEYSHTMLIFAASVCSGNGPQAKAGIGIVTKDTVHYHDARARERLMQAEHEANLSDLKEQHLQSLKLCLRALTNPNRGHDRHIYPAGLHEPFDMAKVCPLLGGAFGFLLERLGAPHDPVKLGYVGSRSRPEWKSSSEDKINEDAWEKYDQLEDADDDLKQKLLEQLGIHRQPRKDNESSQQLSEMLETITTQPHLAFVDRDRLLNLVGAEDSASQQDNTDDPAQSQAQPMPSSSASLPRNPTTILIPKAAPEPKPKAEETAKPKGEAGKPAKPRKEPSKPVTPNRAAARALLAAAQLIPYNIAHCTRLIIASNSDYAVEMATTRLGPALERGRPLRSAKNRTIEDEDIWWEFAGAVKDLAYQGVEVAVCKCADHEGLYMKGVAEDAWHPSGSIKKENWVVGMPQALRAAERAMITKTRKEEFVRWTAYFV</sequence>
<feature type="compositionally biased region" description="Low complexity" evidence="1">
    <location>
        <begin position="460"/>
        <end position="474"/>
    </location>
</feature>
<keyword evidence="2" id="KW-1133">Transmembrane helix</keyword>
<dbReference type="Proteomes" id="UP001303760">
    <property type="component" value="Unassembled WGS sequence"/>
</dbReference>
<proteinExistence type="predicted"/>
<name>A0AAN7C660_9PEZI</name>
<dbReference type="InterPro" id="IPR036397">
    <property type="entry name" value="RNaseH_sf"/>
</dbReference>
<reference evidence="3" key="2">
    <citation type="submission" date="2023-05" db="EMBL/GenBank/DDBJ databases">
        <authorList>
            <consortium name="Lawrence Berkeley National Laboratory"/>
            <person name="Steindorff A."/>
            <person name="Hensen N."/>
            <person name="Bonometti L."/>
            <person name="Westerberg I."/>
            <person name="Brannstrom I.O."/>
            <person name="Guillou S."/>
            <person name="Cros-Aarteil S."/>
            <person name="Calhoun S."/>
            <person name="Haridas S."/>
            <person name="Kuo A."/>
            <person name="Mondo S."/>
            <person name="Pangilinan J."/>
            <person name="Riley R."/>
            <person name="Labutti K."/>
            <person name="Andreopoulos B."/>
            <person name="Lipzen A."/>
            <person name="Chen C."/>
            <person name="Yanf M."/>
            <person name="Daum C."/>
            <person name="Ng V."/>
            <person name="Clum A."/>
            <person name="Ohm R."/>
            <person name="Martin F."/>
            <person name="Silar P."/>
            <person name="Natvig D."/>
            <person name="Lalanne C."/>
            <person name="Gautier V."/>
            <person name="Ament-Velasquez S.L."/>
            <person name="Kruys A."/>
            <person name="Hutchinson M.I."/>
            <person name="Powell A.J."/>
            <person name="Barry K."/>
            <person name="Miller A.N."/>
            <person name="Grigoriev I.V."/>
            <person name="Debuchy R."/>
            <person name="Gladieux P."/>
            <person name="Thoren M.H."/>
            <person name="Johannesson H."/>
        </authorList>
    </citation>
    <scope>NUCLEOTIDE SEQUENCE</scope>
    <source>
        <strain evidence="3">CBS 532.94</strain>
    </source>
</reference>
<reference evidence="3" key="1">
    <citation type="journal article" date="2023" name="Mol. Phylogenet. Evol.">
        <title>Genome-scale phylogeny and comparative genomics of the fungal order Sordariales.</title>
        <authorList>
            <person name="Hensen N."/>
            <person name="Bonometti L."/>
            <person name="Westerberg I."/>
            <person name="Brannstrom I.O."/>
            <person name="Guillou S."/>
            <person name="Cros-Aarteil S."/>
            <person name="Calhoun S."/>
            <person name="Haridas S."/>
            <person name="Kuo A."/>
            <person name="Mondo S."/>
            <person name="Pangilinan J."/>
            <person name="Riley R."/>
            <person name="LaButti K."/>
            <person name="Andreopoulos B."/>
            <person name="Lipzen A."/>
            <person name="Chen C."/>
            <person name="Yan M."/>
            <person name="Daum C."/>
            <person name="Ng V."/>
            <person name="Clum A."/>
            <person name="Steindorff A."/>
            <person name="Ohm R.A."/>
            <person name="Martin F."/>
            <person name="Silar P."/>
            <person name="Natvig D.O."/>
            <person name="Lalanne C."/>
            <person name="Gautier V."/>
            <person name="Ament-Velasquez S.L."/>
            <person name="Kruys A."/>
            <person name="Hutchinson M.I."/>
            <person name="Powell A.J."/>
            <person name="Barry K."/>
            <person name="Miller A.N."/>
            <person name="Grigoriev I.V."/>
            <person name="Debuchy R."/>
            <person name="Gladieux P."/>
            <person name="Hiltunen Thoren M."/>
            <person name="Johannesson H."/>
        </authorList>
    </citation>
    <scope>NUCLEOTIDE SEQUENCE</scope>
    <source>
        <strain evidence="3">CBS 532.94</strain>
    </source>
</reference>
<keyword evidence="2" id="KW-0472">Membrane</keyword>
<organism evidence="3 4">
    <name type="scientific">Achaetomium macrosporum</name>
    <dbReference type="NCBI Taxonomy" id="79813"/>
    <lineage>
        <taxon>Eukaryota</taxon>
        <taxon>Fungi</taxon>
        <taxon>Dikarya</taxon>
        <taxon>Ascomycota</taxon>
        <taxon>Pezizomycotina</taxon>
        <taxon>Sordariomycetes</taxon>
        <taxon>Sordariomycetidae</taxon>
        <taxon>Sordariales</taxon>
        <taxon>Chaetomiaceae</taxon>
        <taxon>Achaetomium</taxon>
    </lineage>
</organism>
<feature type="region of interest" description="Disordered" evidence="1">
    <location>
        <begin position="448"/>
        <end position="522"/>
    </location>
</feature>
<keyword evidence="4" id="KW-1185">Reference proteome</keyword>